<keyword evidence="7 10" id="KW-0472">Membrane</keyword>
<feature type="compositionally biased region" description="Low complexity" evidence="11">
    <location>
        <begin position="242"/>
        <end position="262"/>
    </location>
</feature>
<feature type="binding site" evidence="10">
    <location>
        <begin position="626"/>
        <end position="630"/>
    </location>
    <ligand>
        <name>GTP</name>
        <dbReference type="ChEBI" id="CHEBI:37565"/>
    </ligand>
</feature>
<dbReference type="InterPro" id="IPR004390">
    <property type="entry name" value="SR_rcpt_FtsY"/>
</dbReference>
<dbReference type="SMART" id="SM00962">
    <property type="entry name" value="SRP54"/>
    <property type="match status" value="1"/>
</dbReference>
<protein>
    <recommendedName>
        <fullName evidence="10">Signal recognition particle receptor FtsY</fullName>
        <shortName evidence="10">SRP receptor</shortName>
        <ecNumber evidence="10">3.6.5.4</ecNumber>
    </recommendedName>
</protein>
<evidence type="ECO:0000256" key="7">
    <source>
        <dbReference type="ARBA" id="ARBA00023136"/>
    </source>
</evidence>
<evidence type="ECO:0000256" key="1">
    <source>
        <dbReference type="ARBA" id="ARBA00004515"/>
    </source>
</evidence>
<comment type="catalytic activity">
    <reaction evidence="9 10">
        <text>GTP + H2O = GDP + phosphate + H(+)</text>
        <dbReference type="Rhea" id="RHEA:19669"/>
        <dbReference type="ChEBI" id="CHEBI:15377"/>
        <dbReference type="ChEBI" id="CHEBI:15378"/>
        <dbReference type="ChEBI" id="CHEBI:37565"/>
        <dbReference type="ChEBI" id="CHEBI:43474"/>
        <dbReference type="ChEBI" id="CHEBI:58189"/>
        <dbReference type="EC" id="3.6.5.4"/>
    </reaction>
</comment>
<dbReference type="PANTHER" id="PTHR43134">
    <property type="entry name" value="SIGNAL RECOGNITION PARTICLE RECEPTOR SUBUNIT ALPHA"/>
    <property type="match status" value="1"/>
</dbReference>
<keyword evidence="3 10" id="KW-0963">Cytoplasm</keyword>
<dbReference type="Proteomes" id="UP000759443">
    <property type="component" value="Unassembled WGS sequence"/>
</dbReference>
<comment type="similarity">
    <text evidence="10">Belongs to the GTP-binding SRP family. FtsY subfamily.</text>
</comment>
<feature type="compositionally biased region" description="Low complexity" evidence="11">
    <location>
        <begin position="151"/>
        <end position="161"/>
    </location>
</feature>
<keyword evidence="2 10" id="KW-1003">Cell membrane</keyword>
<dbReference type="SUPFAM" id="SSF47364">
    <property type="entry name" value="Domain of the SRP/SRP receptor G-proteins"/>
    <property type="match status" value="1"/>
</dbReference>
<keyword evidence="14" id="KW-1185">Reference proteome</keyword>
<dbReference type="Gene3D" id="1.20.120.140">
    <property type="entry name" value="Signal recognition particle SRP54, nucleotide-binding domain"/>
    <property type="match status" value="1"/>
</dbReference>
<feature type="domain" description="SRP54-type proteins GTP-binding" evidence="12">
    <location>
        <begin position="711"/>
        <end position="724"/>
    </location>
</feature>
<evidence type="ECO:0000256" key="8">
    <source>
        <dbReference type="ARBA" id="ARBA00023170"/>
    </source>
</evidence>
<dbReference type="InterPro" id="IPR013822">
    <property type="entry name" value="Signal_recog_particl_SRP54_hlx"/>
</dbReference>
<evidence type="ECO:0000313" key="14">
    <source>
        <dbReference type="Proteomes" id="UP000759443"/>
    </source>
</evidence>
<dbReference type="PROSITE" id="PS00300">
    <property type="entry name" value="SRP54"/>
    <property type="match status" value="1"/>
</dbReference>
<evidence type="ECO:0000313" key="13">
    <source>
        <dbReference type="EMBL" id="MBP1851891.1"/>
    </source>
</evidence>
<evidence type="ECO:0000256" key="11">
    <source>
        <dbReference type="SAM" id="MobiDB-lite"/>
    </source>
</evidence>
<feature type="binding site" evidence="10">
    <location>
        <begin position="690"/>
        <end position="693"/>
    </location>
    <ligand>
        <name>GTP</name>
        <dbReference type="ChEBI" id="CHEBI:37565"/>
    </ligand>
</feature>
<dbReference type="Pfam" id="PF00448">
    <property type="entry name" value="SRP54"/>
    <property type="match status" value="1"/>
</dbReference>
<gene>
    <name evidence="10" type="primary">ftsY</name>
    <name evidence="13" type="ORF">J2Z17_003343</name>
</gene>
<feature type="region of interest" description="Disordered" evidence="11">
    <location>
        <begin position="12"/>
        <end position="400"/>
    </location>
</feature>
<proteinExistence type="inferred from homology"/>
<dbReference type="NCBIfam" id="TIGR00064">
    <property type="entry name" value="ftsY"/>
    <property type="match status" value="1"/>
</dbReference>
<sequence>MAIGFIKKVFTFGKGKPDEGKSGDNQPADPGSVAIPAEVEAPGSDPSDVAALLGRPMQTADAERGPEPTAAPDIQPVLPEEIDTAAGPAPDIDDETARAMGAASSAHEAGAALPAGDADAALPAGDAGAASPPSDPSGHLPLKGGDRERAATAVPNSAAEAAEAKHPDTPLPTSTPEIGEQASPEPISPLEVGSEGRVETRGSTQQSGRTEGGRPQTATSDSIHPQPEQPADIPQAAVNETARAADVASSANEADAAALPSDPSGHLPLKGGDRESAATAVPNSSAEAAEAKHPDVPLSTSTSEIGEKASPELISPLEVGSEGRVETRGSTLQSGRTEGGRPQTATSDATDGPSTSPTPVPTTEDRQDAAASLPPPVGGMAGRPGGDQPHPQPQQPADISHGHIDTAAEAPPALPKGFASRSAAPVAPQAPAPAVQQNWFQRLKAGLYRTSSQLSGQITALFTKRKLDEDTLQELEDLLIQADLGVETAMRISDTLSAERYGKDVTGEDVSKIMATEITKVLKPVARPLELDLSHKPHVILVVGVNGTGKTTTIGKLAAKLSGSGLKVMLAAGDTFRAAAIEQLKIWADRTGSGFLGTKLGADAAGLAFEAFKQAQAEKSDVLIIDTAGRLQNKTELMAELEKIVRVLGKLDPDAPHTVLQTLDATTGQNAMNQVEIFRNVAGVSGLIMTKLDGTARGGILVAIAAKHKLPVYFIGVGEGVDDLEPFEAEDFAEAIAGIPH</sequence>
<evidence type="ECO:0000256" key="2">
    <source>
        <dbReference type="ARBA" id="ARBA00022475"/>
    </source>
</evidence>
<dbReference type="InterPro" id="IPR036225">
    <property type="entry name" value="SRP/SRP_N"/>
</dbReference>
<dbReference type="InterPro" id="IPR027417">
    <property type="entry name" value="P-loop_NTPase"/>
</dbReference>
<feature type="compositionally biased region" description="Low complexity" evidence="11">
    <location>
        <begin position="98"/>
        <end position="132"/>
    </location>
</feature>
<dbReference type="InterPro" id="IPR000897">
    <property type="entry name" value="SRP54_GTPase_dom"/>
</dbReference>
<reference evidence="13 14" key="1">
    <citation type="submission" date="2021-03" db="EMBL/GenBank/DDBJ databases">
        <title>Genomic Encyclopedia of Type Strains, Phase IV (KMG-IV): sequencing the most valuable type-strain genomes for metagenomic binning, comparative biology and taxonomic classification.</title>
        <authorList>
            <person name="Goeker M."/>
        </authorList>
    </citation>
    <scope>NUCLEOTIDE SEQUENCE [LARGE SCALE GENOMIC DNA]</scope>
    <source>
        <strain evidence="13 14">DSM 21600</strain>
    </source>
</reference>
<name>A0ABS4E1S6_9HYPH</name>
<dbReference type="PANTHER" id="PTHR43134:SF1">
    <property type="entry name" value="SIGNAL RECOGNITION PARTICLE RECEPTOR SUBUNIT ALPHA"/>
    <property type="match status" value="1"/>
</dbReference>
<dbReference type="HAMAP" id="MF_00920">
    <property type="entry name" value="FtsY"/>
    <property type="match status" value="1"/>
</dbReference>
<dbReference type="SMART" id="SM00382">
    <property type="entry name" value="AAA"/>
    <property type="match status" value="1"/>
</dbReference>
<keyword evidence="6 10" id="KW-0342">GTP-binding</keyword>
<dbReference type="SMART" id="SM00963">
    <property type="entry name" value="SRP54_N"/>
    <property type="match status" value="1"/>
</dbReference>
<dbReference type="InterPro" id="IPR042101">
    <property type="entry name" value="SRP54_N_sf"/>
</dbReference>
<dbReference type="Pfam" id="PF02881">
    <property type="entry name" value="SRP54_N"/>
    <property type="match status" value="1"/>
</dbReference>
<keyword evidence="5 10" id="KW-0378">Hydrolase</keyword>
<evidence type="ECO:0000259" key="12">
    <source>
        <dbReference type="PROSITE" id="PS00300"/>
    </source>
</evidence>
<keyword evidence="4 10" id="KW-0547">Nucleotide-binding</keyword>
<keyword evidence="8 10" id="KW-0675">Receptor</keyword>
<evidence type="ECO:0000256" key="4">
    <source>
        <dbReference type="ARBA" id="ARBA00022741"/>
    </source>
</evidence>
<feature type="binding site" evidence="10">
    <location>
        <begin position="544"/>
        <end position="551"/>
    </location>
    <ligand>
        <name>GTP</name>
        <dbReference type="ChEBI" id="CHEBI:37565"/>
    </ligand>
</feature>
<comment type="subunit">
    <text evidence="10">Part of the signal recognition particle protein translocation system, which is composed of SRP and FtsY. SRP is a ribonucleoprotein composed of Ffh and a 4.5S RNA molecule.</text>
</comment>
<accession>A0ABS4E1S6</accession>
<dbReference type="InterPro" id="IPR003593">
    <property type="entry name" value="AAA+_ATPase"/>
</dbReference>
<dbReference type="Gene3D" id="3.40.50.300">
    <property type="entry name" value="P-loop containing nucleotide triphosphate hydrolases"/>
    <property type="match status" value="1"/>
</dbReference>
<comment type="function">
    <text evidence="10">Involved in targeting and insertion of nascent membrane proteins into the cytoplasmic membrane. Acts as a receptor for the complex formed by the signal recognition particle (SRP) and the ribosome-nascent chain (RNC). Interaction with SRP-RNC leads to the transfer of the RNC complex to the Sec translocase for insertion into the membrane, the hydrolysis of GTP by both Ffh and FtsY, and the dissociation of the SRP-FtsY complex into the individual components.</text>
</comment>
<dbReference type="CDD" id="cd17874">
    <property type="entry name" value="FtsY"/>
    <property type="match status" value="1"/>
</dbReference>
<dbReference type="EC" id="3.6.5.4" evidence="10"/>
<organism evidence="13 14">
    <name type="scientific">Rhizobium halophytocola</name>
    <dbReference type="NCBI Taxonomy" id="735519"/>
    <lineage>
        <taxon>Bacteria</taxon>
        <taxon>Pseudomonadati</taxon>
        <taxon>Pseudomonadota</taxon>
        <taxon>Alphaproteobacteria</taxon>
        <taxon>Hyphomicrobiales</taxon>
        <taxon>Rhizobiaceae</taxon>
        <taxon>Rhizobium/Agrobacterium group</taxon>
        <taxon>Rhizobium</taxon>
    </lineage>
</organism>
<evidence type="ECO:0000256" key="5">
    <source>
        <dbReference type="ARBA" id="ARBA00022801"/>
    </source>
</evidence>
<evidence type="ECO:0000256" key="9">
    <source>
        <dbReference type="ARBA" id="ARBA00048027"/>
    </source>
</evidence>
<evidence type="ECO:0000256" key="6">
    <source>
        <dbReference type="ARBA" id="ARBA00023134"/>
    </source>
</evidence>
<evidence type="ECO:0000256" key="3">
    <source>
        <dbReference type="ARBA" id="ARBA00022490"/>
    </source>
</evidence>
<dbReference type="EMBL" id="JAGGJU010000009">
    <property type="protein sequence ID" value="MBP1851891.1"/>
    <property type="molecule type" value="Genomic_DNA"/>
</dbReference>
<dbReference type="SUPFAM" id="SSF52540">
    <property type="entry name" value="P-loop containing nucleoside triphosphate hydrolases"/>
    <property type="match status" value="1"/>
</dbReference>
<comment type="subcellular location">
    <subcellularLocation>
        <location evidence="1">Cell inner membrane</location>
        <topology evidence="1">Peripheral membrane protein</topology>
        <orientation evidence="1">Cytoplasmic side</orientation>
    </subcellularLocation>
    <subcellularLocation>
        <location evidence="10">Cell membrane</location>
        <topology evidence="10">Peripheral membrane protein</topology>
        <orientation evidence="10">Cytoplasmic side</orientation>
    </subcellularLocation>
    <subcellularLocation>
        <location evidence="10">Cytoplasm</location>
    </subcellularLocation>
</comment>
<comment type="caution">
    <text evidence="13">The sequence shown here is derived from an EMBL/GenBank/DDBJ whole genome shotgun (WGS) entry which is preliminary data.</text>
</comment>
<evidence type="ECO:0000256" key="10">
    <source>
        <dbReference type="HAMAP-Rule" id="MF_00920"/>
    </source>
</evidence>